<dbReference type="SUPFAM" id="SSF54665">
    <property type="entry name" value="CO dehydrogenase molybdoprotein N-domain-like"/>
    <property type="match status" value="1"/>
</dbReference>
<dbReference type="PANTHER" id="PTHR11908:SF132">
    <property type="entry name" value="ALDEHYDE OXIDASE 1-RELATED"/>
    <property type="match status" value="1"/>
</dbReference>
<dbReference type="GO" id="GO:0016491">
    <property type="term" value="F:oxidoreductase activity"/>
    <property type="evidence" value="ECO:0007669"/>
    <property type="project" value="UniProtKB-KW"/>
</dbReference>
<dbReference type="InterPro" id="IPR036856">
    <property type="entry name" value="Ald_Oxase/Xan_DH_a/b_sf"/>
</dbReference>
<dbReference type="EMBL" id="PDNU01000001">
    <property type="protein sequence ID" value="PHK96896.1"/>
    <property type="molecule type" value="Genomic_DNA"/>
</dbReference>
<dbReference type="Gene3D" id="3.90.1170.50">
    <property type="entry name" value="Aldehyde oxidase/xanthine dehydrogenase, a/b hammerhead"/>
    <property type="match status" value="1"/>
</dbReference>
<dbReference type="Gene3D" id="3.30.365.10">
    <property type="entry name" value="Aldehyde oxidase/xanthine dehydrogenase, molybdopterin binding domain"/>
    <property type="match status" value="4"/>
</dbReference>
<dbReference type="OrthoDB" id="8428274at2"/>
<evidence type="ECO:0000313" key="5">
    <source>
        <dbReference type="Proteomes" id="UP000223527"/>
    </source>
</evidence>
<dbReference type="SMART" id="SM01008">
    <property type="entry name" value="Ald_Xan_dh_C"/>
    <property type="match status" value="1"/>
</dbReference>
<dbReference type="InterPro" id="IPR000674">
    <property type="entry name" value="Ald_Oxase/Xan_DH_a/b"/>
</dbReference>
<dbReference type="Pfam" id="PF20256">
    <property type="entry name" value="MoCoBD_2"/>
    <property type="match status" value="1"/>
</dbReference>
<organism evidence="4 5">
    <name type="scientific">Teichococcus rhizosphaerae</name>
    <dbReference type="NCBI Taxonomy" id="1335062"/>
    <lineage>
        <taxon>Bacteria</taxon>
        <taxon>Pseudomonadati</taxon>
        <taxon>Pseudomonadota</taxon>
        <taxon>Alphaproteobacteria</taxon>
        <taxon>Acetobacterales</taxon>
        <taxon>Roseomonadaceae</taxon>
        <taxon>Roseomonas</taxon>
    </lineage>
</organism>
<reference evidence="4 5" key="1">
    <citation type="submission" date="2017-10" db="EMBL/GenBank/DDBJ databases">
        <authorList>
            <person name="Banno H."/>
            <person name="Chua N.-H."/>
        </authorList>
    </citation>
    <scope>NUCLEOTIDE SEQUENCE [LARGE SCALE GENOMIC DNA]</scope>
    <source>
        <strain evidence="4 5">YW11</strain>
    </source>
</reference>
<keyword evidence="1" id="KW-0500">Molybdenum</keyword>
<evidence type="ECO:0000313" key="4">
    <source>
        <dbReference type="EMBL" id="PHK96896.1"/>
    </source>
</evidence>
<keyword evidence="2" id="KW-0560">Oxidoreductase</keyword>
<dbReference type="Pfam" id="PF01315">
    <property type="entry name" value="Ald_Xan_dh_C"/>
    <property type="match status" value="1"/>
</dbReference>
<dbReference type="InterPro" id="IPR008274">
    <property type="entry name" value="AldOxase/xan_DH_MoCoBD1"/>
</dbReference>
<gene>
    <name evidence="4" type="ORF">CR162_00540</name>
</gene>
<keyword evidence="5" id="KW-1185">Reference proteome</keyword>
<evidence type="ECO:0000256" key="1">
    <source>
        <dbReference type="ARBA" id="ARBA00022505"/>
    </source>
</evidence>
<dbReference type="GO" id="GO:0005506">
    <property type="term" value="F:iron ion binding"/>
    <property type="evidence" value="ECO:0007669"/>
    <property type="project" value="InterPro"/>
</dbReference>
<sequence length="748" mass="79452">MNAIIGTPHPRLDGRAKVTGAARYALDNSRAGLQHAALVLSPIALGRVASINDAAVAGLPGVRLVMTHRNMPALRPDAAMQDGGHAHASFRPLEGDEIRYHGQPVAVVVADTREQAEHAAALLPVRYEARPGAVAHLPEDAPSEEEAGSLDVGDADAEWEASAVRVTADYEEPAQHHNPIELYGCIAEWDEQGGLEVHVPSQWAGGMRAGIATVFGLPEEKTRVISPYIGGAFGGKATVLATTLLTCAAAKLTGRPVMLQVSRQQAFPTTSFRPAARQHIRLGATAEGKLRALIYTSENQTCRFDDVSFPGGEILARLYDIPGMKMREGLVRTDVNAPGFMRAPAETPAVFAFESAIDELAVALKMDPVELRRRNEPARDPVKGLPWSSRSLLRCYERGAELFGWSGRDHAPRSMTKDGDLIGWGCATAVYPTFISTSSATLRLTSEGRAEVRCAAADIGTGTYTILAQIAADRLGLTPDKVTVRLGDSTLDPANVAGGSTTALASGNAVSKVAEQAREALFKALTEAEEGPFKGMSPASLSLSEGTVRAGNVTQSLAEAVSSLPRGKVEATDQWAHPEMPAKQSKMLWRAGSPQGGPDMESFTALAFGAQFVEVRINPRTRTIRVPRMVGVYAGGTILNPRTAHSQLMGGMVWGLSNALLEASEVDRNHAAFANADMAEYHIAVNADIGALDVEMLEERDDKIGPLGAKGLGEIGITGTAPALANAVFHATGIRVRKLPIRIEDILG</sequence>
<evidence type="ECO:0000259" key="3">
    <source>
        <dbReference type="SMART" id="SM01008"/>
    </source>
</evidence>
<dbReference type="Pfam" id="PF02738">
    <property type="entry name" value="MoCoBD_1"/>
    <property type="match status" value="1"/>
</dbReference>
<dbReference type="InterPro" id="IPR046867">
    <property type="entry name" value="AldOxase/xan_DH_MoCoBD2"/>
</dbReference>
<dbReference type="Proteomes" id="UP000223527">
    <property type="component" value="Unassembled WGS sequence"/>
</dbReference>
<dbReference type="InterPro" id="IPR037165">
    <property type="entry name" value="AldOxase/xan_DH_Mopterin-bd_sf"/>
</dbReference>
<dbReference type="InterPro" id="IPR016208">
    <property type="entry name" value="Ald_Oxase/xanthine_DH-like"/>
</dbReference>
<accession>A0A2C7AI25</accession>
<dbReference type="AlphaFoldDB" id="A0A2C7AI25"/>
<dbReference type="SUPFAM" id="SSF56003">
    <property type="entry name" value="Molybdenum cofactor-binding domain"/>
    <property type="match status" value="1"/>
</dbReference>
<proteinExistence type="predicted"/>
<feature type="domain" description="Aldehyde oxidase/xanthine dehydrogenase a/b hammerhead" evidence="3">
    <location>
        <begin position="19"/>
        <end position="131"/>
    </location>
</feature>
<comment type="caution">
    <text evidence="4">The sequence shown here is derived from an EMBL/GenBank/DDBJ whole genome shotgun (WGS) entry which is preliminary data.</text>
</comment>
<name>A0A2C7AI25_9PROT</name>
<dbReference type="RefSeq" id="WP_099093585.1">
    <property type="nucleotide sequence ID" value="NZ_PDNU01000001.1"/>
</dbReference>
<protein>
    <submittedName>
        <fullName evidence="4">Xanthine dehydrogenase</fullName>
    </submittedName>
</protein>
<dbReference type="PANTHER" id="PTHR11908">
    <property type="entry name" value="XANTHINE DEHYDROGENASE"/>
    <property type="match status" value="1"/>
</dbReference>
<evidence type="ECO:0000256" key="2">
    <source>
        <dbReference type="ARBA" id="ARBA00023002"/>
    </source>
</evidence>